<feature type="transmembrane region" description="Helical" evidence="1">
    <location>
        <begin position="12"/>
        <end position="30"/>
    </location>
</feature>
<feature type="domain" description="DUF58" evidence="2">
    <location>
        <begin position="206"/>
        <end position="341"/>
    </location>
</feature>
<dbReference type="RefSeq" id="WP_301139255.1">
    <property type="nucleotide sequence ID" value="NZ_JAUHTQ010000014.1"/>
</dbReference>
<dbReference type="Proteomes" id="UP001172743">
    <property type="component" value="Unassembled WGS sequence"/>
</dbReference>
<dbReference type="InterPro" id="IPR002881">
    <property type="entry name" value="DUF58"/>
</dbReference>
<proteinExistence type="predicted"/>
<sequence>MKRLNAYLRGGGQFIFIILLAVITFSYAMFQGGFVSWFIFYSLTPFLLYSVLLSFAPINIVEVHREVTPSKLHRGDSVKVSVSFRNKTWIPLIFLTVQEIQTEGLSRKYQGNDSQIHFVGWKRKFDWSYELNHLERGKIEFQGIQLTFTDFFGWTIRTKVIEENKSIVILPKLSTIKYRPLQMQFEHGGVVAQFSMMKDTSLVTGIRDYQSGDKSSWIHWKSYAKNETLRTKEFEDRQTQDLFLAIDQSSAKNFEYAVDLTASILQSVIENNGDISFISTGEKREVFPKLKSRSRLEKVMQHLAVIEANANQAIDSILAKQMGLISSATLVLVTGELSQELKDFFVNSAKFARGIVCFVVSDKGEKMTEKRLSVANVKVIYITIDQFENAFTEVMKP</sequence>
<reference evidence="3" key="1">
    <citation type="submission" date="2023-07" db="EMBL/GenBank/DDBJ databases">
        <title>Ureibacillus sp. isolated from freshwater well.</title>
        <authorList>
            <person name="Kirdat K."/>
            <person name="Bhatt A."/>
            <person name="Teware R."/>
            <person name="Bhavsar Y."/>
            <person name="Yadav A."/>
        </authorList>
    </citation>
    <scope>NUCLEOTIDE SEQUENCE</scope>
    <source>
        <strain evidence="3">BA0131</strain>
    </source>
</reference>
<evidence type="ECO:0000259" key="2">
    <source>
        <dbReference type="Pfam" id="PF01882"/>
    </source>
</evidence>
<comment type="caution">
    <text evidence="3">The sequence shown here is derived from an EMBL/GenBank/DDBJ whole genome shotgun (WGS) entry which is preliminary data.</text>
</comment>
<keyword evidence="1" id="KW-1133">Transmembrane helix</keyword>
<protein>
    <submittedName>
        <fullName evidence="3">DUF58 domain-containing protein</fullName>
    </submittedName>
</protein>
<evidence type="ECO:0000313" key="4">
    <source>
        <dbReference type="Proteomes" id="UP001172743"/>
    </source>
</evidence>
<evidence type="ECO:0000256" key="1">
    <source>
        <dbReference type="SAM" id="Phobius"/>
    </source>
</evidence>
<keyword evidence="1" id="KW-0472">Membrane</keyword>
<dbReference type="EMBL" id="JAUHTQ010000014">
    <property type="protein sequence ID" value="MDN4494933.1"/>
    <property type="molecule type" value="Genomic_DNA"/>
</dbReference>
<evidence type="ECO:0000313" key="3">
    <source>
        <dbReference type="EMBL" id="MDN4494933.1"/>
    </source>
</evidence>
<feature type="transmembrane region" description="Helical" evidence="1">
    <location>
        <begin position="36"/>
        <end position="61"/>
    </location>
</feature>
<organism evidence="3 4">
    <name type="scientific">Ureibacillus aquaedulcis</name>
    <dbReference type="NCBI Taxonomy" id="3058421"/>
    <lineage>
        <taxon>Bacteria</taxon>
        <taxon>Bacillati</taxon>
        <taxon>Bacillota</taxon>
        <taxon>Bacilli</taxon>
        <taxon>Bacillales</taxon>
        <taxon>Caryophanaceae</taxon>
        <taxon>Ureibacillus</taxon>
    </lineage>
</organism>
<keyword evidence="4" id="KW-1185">Reference proteome</keyword>
<accession>A0ABT8GU51</accession>
<dbReference type="PANTHER" id="PTHR34351:SF2">
    <property type="entry name" value="DUF58 DOMAIN-CONTAINING PROTEIN"/>
    <property type="match status" value="1"/>
</dbReference>
<gene>
    <name evidence="3" type="ORF">QYB95_15370</name>
</gene>
<keyword evidence="1" id="KW-0812">Transmembrane</keyword>
<dbReference type="PANTHER" id="PTHR34351">
    <property type="entry name" value="SLR1927 PROTEIN-RELATED"/>
    <property type="match status" value="1"/>
</dbReference>
<dbReference type="Pfam" id="PF01882">
    <property type="entry name" value="DUF58"/>
    <property type="match status" value="1"/>
</dbReference>
<name>A0ABT8GU51_9BACL</name>